<dbReference type="EMBL" id="MU251668">
    <property type="protein sequence ID" value="KAG9230486.1"/>
    <property type="molecule type" value="Genomic_DNA"/>
</dbReference>
<protein>
    <submittedName>
        <fullName evidence="3">HET domain-containing protein</fullName>
    </submittedName>
</protein>
<evidence type="ECO:0000313" key="4">
    <source>
        <dbReference type="Proteomes" id="UP000824998"/>
    </source>
</evidence>
<feature type="domain" description="Heterokaryon incompatibility" evidence="1">
    <location>
        <begin position="26"/>
        <end position="111"/>
    </location>
</feature>
<dbReference type="InterPro" id="IPR058525">
    <property type="entry name" value="DUF8212"/>
</dbReference>
<keyword evidence="4" id="KW-1185">Reference proteome</keyword>
<gene>
    <name evidence="3" type="ORF">BJ875DRAFT_153986</name>
</gene>
<evidence type="ECO:0000259" key="2">
    <source>
        <dbReference type="Pfam" id="PF26640"/>
    </source>
</evidence>
<feature type="domain" description="DUF8212" evidence="2">
    <location>
        <begin position="220"/>
        <end position="247"/>
    </location>
</feature>
<dbReference type="Proteomes" id="UP000824998">
    <property type="component" value="Unassembled WGS sequence"/>
</dbReference>
<accession>A0A9P7YBY8</accession>
<dbReference type="PANTHER" id="PTHR10622">
    <property type="entry name" value="HET DOMAIN-CONTAINING PROTEIN"/>
    <property type="match status" value="1"/>
</dbReference>
<dbReference type="Pfam" id="PF06985">
    <property type="entry name" value="HET"/>
    <property type="match status" value="1"/>
</dbReference>
<dbReference type="AlphaFoldDB" id="A0A9P7YBY8"/>
<comment type="caution">
    <text evidence="3">The sequence shown here is derived from an EMBL/GenBank/DDBJ whole genome shotgun (WGS) entry which is preliminary data.</text>
</comment>
<dbReference type="OrthoDB" id="674604at2759"/>
<dbReference type="InterPro" id="IPR010730">
    <property type="entry name" value="HET"/>
</dbReference>
<reference evidence="3" key="1">
    <citation type="journal article" date="2021" name="IMA Fungus">
        <title>Genomic characterization of three marine fungi, including Emericellopsis atlantica sp. nov. with signatures of a generalist lifestyle and marine biomass degradation.</title>
        <authorList>
            <person name="Hagestad O.C."/>
            <person name="Hou L."/>
            <person name="Andersen J.H."/>
            <person name="Hansen E.H."/>
            <person name="Altermark B."/>
            <person name="Li C."/>
            <person name="Kuhnert E."/>
            <person name="Cox R.J."/>
            <person name="Crous P.W."/>
            <person name="Spatafora J.W."/>
            <person name="Lail K."/>
            <person name="Amirebrahimi M."/>
            <person name="Lipzen A."/>
            <person name="Pangilinan J."/>
            <person name="Andreopoulos W."/>
            <person name="Hayes R.D."/>
            <person name="Ng V."/>
            <person name="Grigoriev I.V."/>
            <person name="Jackson S.A."/>
            <person name="Sutton T.D.S."/>
            <person name="Dobson A.D.W."/>
            <person name="Rama T."/>
        </authorList>
    </citation>
    <scope>NUCLEOTIDE SEQUENCE</scope>
    <source>
        <strain evidence="3">TRa018bII</strain>
    </source>
</reference>
<dbReference type="PANTHER" id="PTHR10622:SF10">
    <property type="entry name" value="HET DOMAIN-CONTAINING PROTEIN"/>
    <property type="match status" value="1"/>
</dbReference>
<sequence length="559" mass="62371">MWLLNTTTITLRFFADDKETDEVGGYAILSHTWGSNEASFQDLQDPSYAKKNSMSSKIQNCCRRAQSDGFEYVWIDTCCIDKTNSVELSEAINSMMRFYRNARECYAYLSDYGLRGGGLSACRWFKRGWTLQELIAPLSITFFDRSWDVIGTKTSLQSELSAITGISRPVLLNYSPGEICTAQIMSWASKRDCTREEDRAYSLLGLFDVSMPMLYGEGSKAFTRLQMEIMKVSSDQSLFAWTSTSLGNLGIFADSPSDFKHSANIERAPTYNESEYCMTNRGLRISLDFIPDQNGPGPTSIWYLNCKRFAGSRVGIHLAIQPAGHYIRVRREVIAELPKSLRDLPTKSKEIYVSQIQSDRFAASTWAFGVARPYYYCLAISHHSIRQQGFVLLGLAVRSPSPISSSISSSEYGISHVSIGNKAVNRQHVGLIFKHKMLGRKFLIVLTAKGDKLSVDIKTIETIESTLDKLLSEYEDPAPGAGTMMQFGPSEGLFPSSQEATAELFGDKRATIVVRHTPNTGIKDLDVRILMSPLIPVPVAFSHKNIQHKGAPTTTPVQK</sequence>
<proteinExistence type="predicted"/>
<organism evidence="3 4">
    <name type="scientific">Amylocarpus encephaloides</name>
    <dbReference type="NCBI Taxonomy" id="45428"/>
    <lineage>
        <taxon>Eukaryota</taxon>
        <taxon>Fungi</taxon>
        <taxon>Dikarya</taxon>
        <taxon>Ascomycota</taxon>
        <taxon>Pezizomycotina</taxon>
        <taxon>Leotiomycetes</taxon>
        <taxon>Helotiales</taxon>
        <taxon>Helotiales incertae sedis</taxon>
        <taxon>Amylocarpus</taxon>
    </lineage>
</organism>
<evidence type="ECO:0000259" key="1">
    <source>
        <dbReference type="Pfam" id="PF06985"/>
    </source>
</evidence>
<name>A0A9P7YBY8_9HELO</name>
<dbReference type="Pfam" id="PF26640">
    <property type="entry name" value="DUF8212"/>
    <property type="match status" value="1"/>
</dbReference>
<evidence type="ECO:0000313" key="3">
    <source>
        <dbReference type="EMBL" id="KAG9230486.1"/>
    </source>
</evidence>